<evidence type="ECO:0000313" key="1">
    <source>
        <dbReference type="EnsemblMetazoa" id="ASTEI10982-PA"/>
    </source>
</evidence>
<dbReference type="PANTHER" id="PTHR33053">
    <property type="entry name" value="PROTEIN, PUTATIVE-RELATED"/>
    <property type="match status" value="1"/>
</dbReference>
<dbReference type="VEuPathDB" id="VectorBase:ASTEI20_032613"/>
<dbReference type="PANTHER" id="PTHR33053:SF9">
    <property type="entry name" value="AGAP000105-PA"/>
    <property type="match status" value="1"/>
</dbReference>
<accession>A0A182YR96</accession>
<dbReference type="VEuPathDB" id="VectorBase:ASTEI20_043019"/>
<name>A0A182YR96_ANOST</name>
<dbReference type="VEuPathDB" id="VectorBase:ASTEI10982"/>
<reference evidence="2" key="1">
    <citation type="journal article" date="2014" name="Genome Biol.">
        <title>Genome analysis of a major urban malaria vector mosquito, Anopheles stephensi.</title>
        <authorList>
            <person name="Jiang X."/>
            <person name="Peery A."/>
            <person name="Hall A.B."/>
            <person name="Sharma A."/>
            <person name="Chen X.G."/>
            <person name="Waterhouse R.M."/>
            <person name="Komissarov A."/>
            <person name="Riehle M.M."/>
            <person name="Shouche Y."/>
            <person name="Sharakhova M.V."/>
            <person name="Lawson D."/>
            <person name="Pakpour N."/>
            <person name="Arensburger P."/>
            <person name="Davidson V.L."/>
            <person name="Eiglmeier K."/>
            <person name="Emrich S."/>
            <person name="George P."/>
            <person name="Kennedy R.C."/>
            <person name="Mane S.P."/>
            <person name="Maslen G."/>
            <person name="Oringanje C."/>
            <person name="Qi Y."/>
            <person name="Settlage R."/>
            <person name="Tojo M."/>
            <person name="Tubio J.M."/>
            <person name="Unger M.F."/>
            <person name="Wang B."/>
            <person name="Vernick K.D."/>
            <person name="Ribeiro J.M."/>
            <person name="James A.A."/>
            <person name="Michel K."/>
            <person name="Riehle M.A."/>
            <person name="Luckhart S."/>
            <person name="Sharakhov I.V."/>
            <person name="Tu Z."/>
        </authorList>
    </citation>
    <scope>NUCLEOTIDE SEQUENCE [LARGE SCALE GENOMIC DNA]</scope>
    <source>
        <strain evidence="2">Indian</strain>
    </source>
</reference>
<dbReference type="VEuPathDB" id="VectorBase:ASTE007337"/>
<proteinExistence type="predicted"/>
<keyword evidence="2" id="KW-1185">Reference proteome</keyword>
<organism evidence="1 2">
    <name type="scientific">Anopheles stephensi</name>
    <name type="common">Indo-Pakistan malaria mosquito</name>
    <dbReference type="NCBI Taxonomy" id="30069"/>
    <lineage>
        <taxon>Eukaryota</taxon>
        <taxon>Metazoa</taxon>
        <taxon>Ecdysozoa</taxon>
        <taxon>Arthropoda</taxon>
        <taxon>Hexapoda</taxon>
        <taxon>Insecta</taxon>
        <taxon>Pterygota</taxon>
        <taxon>Neoptera</taxon>
        <taxon>Endopterygota</taxon>
        <taxon>Diptera</taxon>
        <taxon>Nematocera</taxon>
        <taxon>Culicoidea</taxon>
        <taxon>Culicidae</taxon>
        <taxon>Anophelinae</taxon>
        <taxon>Anopheles</taxon>
    </lineage>
</organism>
<reference evidence="1" key="2">
    <citation type="submission" date="2020-05" db="UniProtKB">
        <authorList>
            <consortium name="EnsemblMetazoa"/>
        </authorList>
    </citation>
    <scope>IDENTIFICATION</scope>
    <source>
        <strain evidence="1">Indian</strain>
    </source>
</reference>
<dbReference type="Proteomes" id="UP000076408">
    <property type="component" value="Unassembled WGS sequence"/>
</dbReference>
<dbReference type="AlphaFoldDB" id="A0A182YR96"/>
<dbReference type="OMA" id="AYEFENN"/>
<protein>
    <submittedName>
        <fullName evidence="1">Uncharacterized protein</fullName>
    </submittedName>
</protein>
<sequence length="245" mass="27596">NVVPEVDAFTVDVSIDGLPLFKSSPKQLWPIQIRIVELLKHPAMIVGTFGGSKKPGSLEEFLRPLVEEINDLQRRGLKFGDKQISFSLRAFIADSPMRAALRAAMSFNAKHGCLKCTCVGSSIEVGPDSRKMIFDSINAEPQHQRHWPVAKIMLDEFVRQSAKYYGRSNLISNVYNIQHIAEEVFKLGPLDSFSAYEFENNLRFVKQCEKSGTKTIEQVAGRLIERGHIIKAYNGRVQSYPQLKA</sequence>
<dbReference type="EnsemblMetazoa" id="ASTEI10982-RA">
    <property type="protein sequence ID" value="ASTEI10982-PA"/>
    <property type="gene ID" value="ASTEI10982"/>
</dbReference>
<evidence type="ECO:0000313" key="2">
    <source>
        <dbReference type="Proteomes" id="UP000076408"/>
    </source>
</evidence>